<protein>
    <recommendedName>
        <fullName evidence="5 9">Molybdopterin molybdenumtransferase</fullName>
        <ecNumber evidence="4 9">2.10.1.1</ecNumber>
    </recommendedName>
</protein>
<dbReference type="Gene3D" id="3.90.105.10">
    <property type="entry name" value="Molybdopterin biosynthesis moea protein, domain 2"/>
    <property type="match status" value="1"/>
</dbReference>
<dbReference type="InterPro" id="IPR005111">
    <property type="entry name" value="MoeA_C_domain_IV"/>
</dbReference>
<dbReference type="Pfam" id="PF03454">
    <property type="entry name" value="MoeA_C"/>
    <property type="match status" value="1"/>
</dbReference>
<feature type="compositionally biased region" description="Basic and acidic residues" evidence="10">
    <location>
        <begin position="331"/>
        <end position="343"/>
    </location>
</feature>
<dbReference type="Gene3D" id="2.170.190.11">
    <property type="entry name" value="Molybdopterin biosynthesis moea protein, domain 3"/>
    <property type="match status" value="1"/>
</dbReference>
<name>A0ABV5KI45_9BACL</name>
<dbReference type="SUPFAM" id="SSF53218">
    <property type="entry name" value="Molybdenum cofactor biosynthesis proteins"/>
    <property type="match status" value="1"/>
</dbReference>
<keyword evidence="6 9" id="KW-0500">Molybdenum</keyword>
<sequence length="501" mass="52244">MEQLQGASRFNRRAIKVEEAQRRILHACVHGRVEHVPIGQAIGRRLAASLTATNDWPPFARSGLDGYAVLSADTVGASPSQPVQLAVIDQVAAGELTKRSVHTGTAVRIMTGAAVPEGADAVVMLEQTVALERDGQAWVGIKQSAGAGQNVARAGQEFHEGDAIAVRGALVRPGHIALLATFGYEKVPVYARPKVGILSTGSELLPVGADLAPGLIRDSNSVMIAALVKEAGGEAYTIGRITDDLAAVREALFQAADEYDLLLTTGGVSVGDYDVMAAFMRELEYGGEEGSAVLTRTSSSEDATILLHPRTEIGEAADAIARANEGQGEGTAREGQEARDASDCTKMPKSGAETEGGRIGDSGTSLLFNKVAMRPGSPTSAGLVGGKPLIALSGNPGACYVGFELFARPVLKRLQGVSEAAARPRTTTATLTADFDKGSPHERFVRTRLFVKDGIQFADPLAFNKSSMMASLPDSDGFICIPAGPSGASAGSLVEVIVLQD</sequence>
<keyword evidence="7 9" id="KW-0501">Molybdenum cofactor biosynthesis</keyword>
<dbReference type="PANTHER" id="PTHR10192">
    <property type="entry name" value="MOLYBDOPTERIN BIOSYNTHESIS PROTEIN"/>
    <property type="match status" value="1"/>
</dbReference>
<dbReference type="EC" id="2.10.1.1" evidence="4 9"/>
<comment type="cofactor">
    <cofactor evidence="9">
        <name>Mg(2+)</name>
        <dbReference type="ChEBI" id="CHEBI:18420"/>
    </cofactor>
</comment>
<evidence type="ECO:0000256" key="5">
    <source>
        <dbReference type="ARBA" id="ARBA00021108"/>
    </source>
</evidence>
<feature type="domain" description="MoaB/Mog" evidence="11">
    <location>
        <begin position="196"/>
        <end position="413"/>
    </location>
</feature>
<evidence type="ECO:0000256" key="3">
    <source>
        <dbReference type="ARBA" id="ARBA00010763"/>
    </source>
</evidence>
<evidence type="ECO:0000256" key="7">
    <source>
        <dbReference type="ARBA" id="ARBA00023150"/>
    </source>
</evidence>
<dbReference type="SUPFAM" id="SSF63867">
    <property type="entry name" value="MoeA C-terminal domain-like"/>
    <property type="match status" value="1"/>
</dbReference>
<comment type="caution">
    <text evidence="12">The sequence shown here is derived from an EMBL/GenBank/DDBJ whole genome shotgun (WGS) entry which is preliminary data.</text>
</comment>
<evidence type="ECO:0000256" key="6">
    <source>
        <dbReference type="ARBA" id="ARBA00022505"/>
    </source>
</evidence>
<evidence type="ECO:0000256" key="1">
    <source>
        <dbReference type="ARBA" id="ARBA00002901"/>
    </source>
</evidence>
<comment type="similarity">
    <text evidence="3 9">Belongs to the MoeA family.</text>
</comment>
<reference evidence="12 13" key="1">
    <citation type="submission" date="2024-09" db="EMBL/GenBank/DDBJ databases">
        <authorList>
            <person name="Sun Q."/>
            <person name="Mori K."/>
        </authorList>
    </citation>
    <scope>NUCLEOTIDE SEQUENCE [LARGE SCALE GENOMIC DNA]</scope>
    <source>
        <strain evidence="12 13">TISTR 2452</strain>
    </source>
</reference>
<dbReference type="SUPFAM" id="SSF63882">
    <property type="entry name" value="MoeA N-terminal region -like"/>
    <property type="match status" value="1"/>
</dbReference>
<dbReference type="InterPro" id="IPR036135">
    <property type="entry name" value="MoeA_linker/N_sf"/>
</dbReference>
<keyword evidence="13" id="KW-1185">Reference proteome</keyword>
<comment type="pathway">
    <text evidence="2 9">Cofactor biosynthesis; molybdopterin biosynthesis.</text>
</comment>
<dbReference type="Gene3D" id="3.40.980.10">
    <property type="entry name" value="MoaB/Mog-like domain"/>
    <property type="match status" value="2"/>
</dbReference>
<dbReference type="InterPro" id="IPR038987">
    <property type="entry name" value="MoeA-like"/>
</dbReference>
<keyword evidence="9" id="KW-0460">Magnesium</keyword>
<keyword evidence="9" id="KW-0808">Transferase</keyword>
<dbReference type="SMART" id="SM00852">
    <property type="entry name" value="MoCF_biosynth"/>
    <property type="match status" value="1"/>
</dbReference>
<evidence type="ECO:0000256" key="9">
    <source>
        <dbReference type="RuleBase" id="RU365090"/>
    </source>
</evidence>
<comment type="catalytic activity">
    <reaction evidence="8">
        <text>adenylyl-molybdopterin + molybdate = Mo-molybdopterin + AMP + H(+)</text>
        <dbReference type="Rhea" id="RHEA:35047"/>
        <dbReference type="ChEBI" id="CHEBI:15378"/>
        <dbReference type="ChEBI" id="CHEBI:36264"/>
        <dbReference type="ChEBI" id="CHEBI:62727"/>
        <dbReference type="ChEBI" id="CHEBI:71302"/>
        <dbReference type="ChEBI" id="CHEBI:456215"/>
        <dbReference type="EC" id="2.10.1.1"/>
    </reaction>
</comment>
<dbReference type="InterPro" id="IPR005110">
    <property type="entry name" value="MoeA_linker/N"/>
</dbReference>
<dbReference type="InterPro" id="IPR001453">
    <property type="entry name" value="MoaB/Mog_dom"/>
</dbReference>
<dbReference type="InterPro" id="IPR036688">
    <property type="entry name" value="MoeA_C_domain_IV_sf"/>
</dbReference>
<evidence type="ECO:0000259" key="11">
    <source>
        <dbReference type="SMART" id="SM00852"/>
    </source>
</evidence>
<evidence type="ECO:0000256" key="4">
    <source>
        <dbReference type="ARBA" id="ARBA00013269"/>
    </source>
</evidence>
<keyword evidence="9" id="KW-0479">Metal-binding</keyword>
<evidence type="ECO:0000313" key="12">
    <source>
        <dbReference type="EMBL" id="MFB9324894.1"/>
    </source>
</evidence>
<dbReference type="Proteomes" id="UP001589747">
    <property type="component" value="Unassembled WGS sequence"/>
</dbReference>
<evidence type="ECO:0000256" key="8">
    <source>
        <dbReference type="ARBA" id="ARBA00047317"/>
    </source>
</evidence>
<dbReference type="CDD" id="cd00887">
    <property type="entry name" value="MoeA"/>
    <property type="match status" value="1"/>
</dbReference>
<comment type="function">
    <text evidence="1 9">Catalyzes the insertion of molybdate into adenylated molybdopterin with the concomitant release of AMP.</text>
</comment>
<evidence type="ECO:0000256" key="2">
    <source>
        <dbReference type="ARBA" id="ARBA00005046"/>
    </source>
</evidence>
<dbReference type="EMBL" id="JBHMDO010000003">
    <property type="protein sequence ID" value="MFB9324894.1"/>
    <property type="molecule type" value="Genomic_DNA"/>
</dbReference>
<feature type="region of interest" description="Disordered" evidence="10">
    <location>
        <begin position="324"/>
        <end position="359"/>
    </location>
</feature>
<evidence type="ECO:0000256" key="10">
    <source>
        <dbReference type="SAM" id="MobiDB-lite"/>
    </source>
</evidence>
<dbReference type="Pfam" id="PF03453">
    <property type="entry name" value="MoeA_N"/>
    <property type="match status" value="1"/>
</dbReference>
<organism evidence="12 13">
    <name type="scientific">Paenibacillus aurantiacus</name>
    <dbReference type="NCBI Taxonomy" id="1936118"/>
    <lineage>
        <taxon>Bacteria</taxon>
        <taxon>Bacillati</taxon>
        <taxon>Bacillota</taxon>
        <taxon>Bacilli</taxon>
        <taxon>Bacillales</taxon>
        <taxon>Paenibacillaceae</taxon>
        <taxon>Paenibacillus</taxon>
    </lineage>
</organism>
<gene>
    <name evidence="12" type="ORF">ACFFSY_02920</name>
</gene>
<dbReference type="Pfam" id="PF00994">
    <property type="entry name" value="MoCF_biosynth"/>
    <property type="match status" value="1"/>
</dbReference>
<accession>A0ABV5KI45</accession>
<dbReference type="InterPro" id="IPR036425">
    <property type="entry name" value="MoaB/Mog-like_dom_sf"/>
</dbReference>
<proteinExistence type="inferred from homology"/>
<dbReference type="Gene3D" id="2.40.340.10">
    <property type="entry name" value="MoeA, C-terminal, domain IV"/>
    <property type="match status" value="1"/>
</dbReference>
<evidence type="ECO:0000313" key="13">
    <source>
        <dbReference type="Proteomes" id="UP001589747"/>
    </source>
</evidence>
<dbReference type="PANTHER" id="PTHR10192:SF5">
    <property type="entry name" value="GEPHYRIN"/>
    <property type="match status" value="1"/>
</dbReference>